<evidence type="ECO:0000313" key="1">
    <source>
        <dbReference type="EMBL" id="MDJ1132893.1"/>
    </source>
</evidence>
<accession>A0ABT6ZV01</accession>
<dbReference type="Proteomes" id="UP001214441">
    <property type="component" value="Unassembled WGS sequence"/>
</dbReference>
<organism evidence="1 2">
    <name type="scientific">Streptomyces iconiensis</name>
    <dbReference type="NCBI Taxonomy" id="1384038"/>
    <lineage>
        <taxon>Bacteria</taxon>
        <taxon>Bacillati</taxon>
        <taxon>Actinomycetota</taxon>
        <taxon>Actinomycetes</taxon>
        <taxon>Kitasatosporales</taxon>
        <taxon>Streptomycetaceae</taxon>
        <taxon>Streptomyces</taxon>
    </lineage>
</organism>
<reference evidence="1 2" key="1">
    <citation type="submission" date="2023-05" db="EMBL/GenBank/DDBJ databases">
        <title>Streptantibioticus silvisoli sp. nov., acidotolerant actinomycetes 1 from pine litter.</title>
        <authorList>
            <person name="Swiecimska M."/>
            <person name="Golinska P."/>
            <person name="Sangal V."/>
            <person name="Wachnowicz B."/>
            <person name="Goodfellow M."/>
        </authorList>
    </citation>
    <scope>NUCLEOTIDE SEQUENCE [LARGE SCALE GENOMIC DNA]</scope>
    <source>
        <strain evidence="1 2">DSM 42109</strain>
    </source>
</reference>
<dbReference type="NCBIfam" id="NF033521">
    <property type="entry name" value="lasso_leader_L3"/>
    <property type="match status" value="1"/>
</dbReference>
<dbReference type="Pfam" id="PF19392">
    <property type="entry name" value="DUF5967"/>
    <property type="match status" value="1"/>
</dbReference>
<proteinExistence type="predicted"/>
<name>A0ABT6ZV01_9ACTN</name>
<dbReference type="RefSeq" id="WP_274041106.1">
    <property type="nucleotide sequence ID" value="NZ_JANCPR020000011.1"/>
</dbReference>
<protein>
    <submittedName>
        <fullName evidence="1">Lasso RiPP family leader peptide-containing protein</fullName>
    </submittedName>
</protein>
<sequence>MSAHGVTPYLLEAEMQHEDEKARVEETVAEPVTRSYEPPIVAEAGAFAEVTHGGSGKYREAGVGRFL</sequence>
<comment type="caution">
    <text evidence="1">The sequence shown here is derived from an EMBL/GenBank/DDBJ whole genome shotgun (WGS) entry which is preliminary data.</text>
</comment>
<evidence type="ECO:0000313" key="2">
    <source>
        <dbReference type="Proteomes" id="UP001214441"/>
    </source>
</evidence>
<keyword evidence="2" id="KW-1185">Reference proteome</keyword>
<dbReference type="EMBL" id="JANCPR020000011">
    <property type="protein sequence ID" value="MDJ1132893.1"/>
    <property type="molecule type" value="Genomic_DNA"/>
</dbReference>
<dbReference type="InterPro" id="IPR046011">
    <property type="entry name" value="DUF5967"/>
</dbReference>
<gene>
    <name evidence="1" type="ORF">NMN56_013180</name>
</gene>